<name>E3SPZ3_9CAUD</name>
<dbReference type="GeneID" id="10328541"/>
<evidence type="ECO:0000313" key="2">
    <source>
        <dbReference type="Proteomes" id="UP000006535"/>
    </source>
</evidence>
<protein>
    <submittedName>
        <fullName evidence="1">Uncharacterized protein</fullName>
    </submittedName>
</protein>
<reference evidence="1 2" key="1">
    <citation type="journal article" date="2010" name="Environ. Microbiol.">
        <title>Genomic analysis of oceanic cyanobacterial myoviruses compared with T4-like myoviruses from diverse hosts and environments.</title>
        <authorList>
            <person name="Sullivan M.B."/>
            <person name="Huang K.H."/>
            <person name="Ignacio-Espinoza J.C."/>
            <person name="Berlin A.M."/>
            <person name="Kelly L."/>
            <person name="Weigele P.R."/>
            <person name="DeFrancesco A.S."/>
            <person name="Kern S.E."/>
            <person name="Thompson L.R."/>
            <person name="Young S."/>
            <person name="Yandava C."/>
            <person name="Fu R."/>
            <person name="Krastins B."/>
            <person name="Chase M."/>
            <person name="Sarracino D."/>
            <person name="Osburne M.S."/>
            <person name="Henn M.R."/>
            <person name="Chisholm S.W."/>
        </authorList>
    </citation>
    <scope>NUCLEOTIDE SEQUENCE [LARGE SCALE GENOMIC DNA]</scope>
    <source>
        <strain evidence="1">Syn19</strain>
    </source>
</reference>
<dbReference type="Proteomes" id="UP000006535">
    <property type="component" value="Segment"/>
</dbReference>
<gene>
    <name evidence="1" type="ORF">Syn19_024</name>
</gene>
<sequence length="65" mass="7559">MQDTSVEHIFINFSKRSVKIVDDEGYDKTVTWKWDDEGSEGFAETVSRIQDQVDHNLITYSFATQ</sequence>
<keyword evidence="2" id="KW-1185">Reference proteome</keyword>
<dbReference type="KEGG" id="vg:10328541"/>
<dbReference type="InterPro" id="IPR055718">
    <property type="entry name" value="DUF7294"/>
</dbReference>
<accession>E3SPZ3</accession>
<dbReference type="Pfam" id="PF23966">
    <property type="entry name" value="DUF7294"/>
    <property type="match status" value="1"/>
</dbReference>
<dbReference type="RefSeq" id="YP_004323861.1">
    <property type="nucleotide sequence ID" value="NC_015286.1"/>
</dbReference>
<dbReference type="OrthoDB" id="25098at10239"/>
<evidence type="ECO:0000313" key="1">
    <source>
        <dbReference type="EMBL" id="ADO99529.1"/>
    </source>
</evidence>
<proteinExistence type="predicted"/>
<dbReference type="EMBL" id="GU071106">
    <property type="protein sequence ID" value="ADO99529.1"/>
    <property type="molecule type" value="Genomic_DNA"/>
</dbReference>
<organism evidence="1 2">
    <name type="scientific">Synechococcus phage Syn19</name>
    <dbReference type="NCBI Taxonomy" id="445684"/>
    <lineage>
        <taxon>Viruses</taxon>
        <taxon>Duplodnaviria</taxon>
        <taxon>Heunggongvirae</taxon>
        <taxon>Uroviricota</taxon>
        <taxon>Caudoviricetes</taxon>
        <taxon>Pantevenvirales</taxon>
        <taxon>Kyanoviridae</taxon>
        <taxon>Pontusvirus</taxon>
        <taxon>Pontusvirus syn19</taxon>
    </lineage>
</organism>